<organism evidence="2 3">
    <name type="scientific">[Myrmecia] bisecta</name>
    <dbReference type="NCBI Taxonomy" id="41462"/>
    <lineage>
        <taxon>Eukaryota</taxon>
        <taxon>Viridiplantae</taxon>
        <taxon>Chlorophyta</taxon>
        <taxon>core chlorophytes</taxon>
        <taxon>Trebouxiophyceae</taxon>
        <taxon>Trebouxiales</taxon>
        <taxon>Trebouxiaceae</taxon>
        <taxon>Myrmecia</taxon>
    </lineage>
</organism>
<accession>A0AAW1PT56</accession>
<gene>
    <name evidence="2" type="ORF">WJX72_007554</name>
</gene>
<feature type="compositionally biased region" description="Low complexity" evidence="1">
    <location>
        <begin position="55"/>
        <end position="66"/>
    </location>
</feature>
<dbReference type="Proteomes" id="UP001489004">
    <property type="component" value="Unassembled WGS sequence"/>
</dbReference>
<name>A0AAW1PT56_9CHLO</name>
<feature type="region of interest" description="Disordered" evidence="1">
    <location>
        <begin position="53"/>
        <end position="74"/>
    </location>
</feature>
<protein>
    <submittedName>
        <fullName evidence="2">Uncharacterized protein</fullName>
    </submittedName>
</protein>
<dbReference type="EMBL" id="JALJOR010000009">
    <property type="protein sequence ID" value="KAK9811642.1"/>
    <property type="molecule type" value="Genomic_DNA"/>
</dbReference>
<reference evidence="2 3" key="1">
    <citation type="journal article" date="2024" name="Nat. Commun.">
        <title>Phylogenomics reveals the evolutionary origins of lichenization in chlorophyte algae.</title>
        <authorList>
            <person name="Puginier C."/>
            <person name="Libourel C."/>
            <person name="Otte J."/>
            <person name="Skaloud P."/>
            <person name="Haon M."/>
            <person name="Grisel S."/>
            <person name="Petersen M."/>
            <person name="Berrin J.G."/>
            <person name="Delaux P.M."/>
            <person name="Dal Grande F."/>
            <person name="Keller J."/>
        </authorList>
    </citation>
    <scope>NUCLEOTIDE SEQUENCE [LARGE SCALE GENOMIC DNA]</scope>
    <source>
        <strain evidence="2 3">SAG 2043</strain>
    </source>
</reference>
<comment type="caution">
    <text evidence="2">The sequence shown here is derived from an EMBL/GenBank/DDBJ whole genome shotgun (WGS) entry which is preliminary data.</text>
</comment>
<keyword evidence="3" id="KW-1185">Reference proteome</keyword>
<proteinExistence type="predicted"/>
<dbReference type="AlphaFoldDB" id="A0AAW1PT56"/>
<evidence type="ECO:0000313" key="2">
    <source>
        <dbReference type="EMBL" id="KAK9811642.1"/>
    </source>
</evidence>
<evidence type="ECO:0000256" key="1">
    <source>
        <dbReference type="SAM" id="MobiDB-lite"/>
    </source>
</evidence>
<evidence type="ECO:0000313" key="3">
    <source>
        <dbReference type="Proteomes" id="UP001489004"/>
    </source>
</evidence>
<sequence>MGRAIEARGPGMQQDLPITGRQRVWLPDNKPLNFPKKRKAGSALPNLEGLQATASSPKSCLPPCKSWTSAGAAA</sequence>